<dbReference type="AlphaFoldDB" id="A0A1I0I441"/>
<dbReference type="InterPro" id="IPR057175">
    <property type="entry name" value="DUF7853"/>
</dbReference>
<evidence type="ECO:0000313" key="4">
    <source>
        <dbReference type="Proteomes" id="UP000324021"/>
    </source>
</evidence>
<dbReference type="EMBL" id="FMZP01000015">
    <property type="protein sequence ID" value="SDD21729.1"/>
    <property type="molecule type" value="Genomic_DNA"/>
</dbReference>
<evidence type="ECO:0000313" key="3">
    <source>
        <dbReference type="Proteomes" id="UP000199320"/>
    </source>
</evidence>
<protein>
    <submittedName>
        <fullName evidence="2">Uncharacterized protein</fullName>
    </submittedName>
</protein>
<dbReference type="Pfam" id="PF25251">
    <property type="entry name" value="DUF7853"/>
    <property type="match status" value="1"/>
</dbReference>
<reference evidence="3 4" key="1">
    <citation type="submission" date="2016-10" db="EMBL/GenBank/DDBJ databases">
        <authorList>
            <person name="Varghese N."/>
            <person name="Submissions S."/>
        </authorList>
    </citation>
    <scope>NUCLEOTIDE SEQUENCE [LARGE SCALE GENOMIC DNA]</scope>
    <source>
        <strain evidence="1 4">CDM_1</strain>
        <strain evidence="3">CDM_6</strain>
    </source>
</reference>
<accession>A0A1I0I441</accession>
<sequence length="103" mass="11545">MSSSPPETETYEVTLSRDEQWVAHHALSNHLDAALDADEKPPEWTLEVLETIEADGDTERLTGSQADRLYDTLATYVNREETPARDVSDATTVLARLEDVRTD</sequence>
<gene>
    <name evidence="2" type="ORF">SAMN04488694_11667</name>
    <name evidence="1" type="ORF">SAMN05192552_101567</name>
</gene>
<dbReference type="Proteomes" id="UP000199320">
    <property type="component" value="Unassembled WGS sequence"/>
</dbReference>
<dbReference type="OrthoDB" id="205738at2157"/>
<proteinExistence type="predicted"/>
<dbReference type="EMBL" id="FOIC01000016">
    <property type="protein sequence ID" value="SET91373.1"/>
    <property type="molecule type" value="Genomic_DNA"/>
</dbReference>
<evidence type="ECO:0000313" key="1">
    <source>
        <dbReference type="EMBL" id="SDD21729.1"/>
    </source>
</evidence>
<dbReference type="Proteomes" id="UP000324021">
    <property type="component" value="Unassembled WGS sequence"/>
</dbReference>
<keyword evidence="3" id="KW-1185">Reference proteome</keyword>
<evidence type="ECO:0000313" key="2">
    <source>
        <dbReference type="EMBL" id="SET91373.1"/>
    </source>
</evidence>
<dbReference type="RefSeq" id="WP_092934176.1">
    <property type="nucleotide sequence ID" value="NZ_FMZP01000015.1"/>
</dbReference>
<reference evidence="2" key="2">
    <citation type="submission" date="2016-10" db="EMBL/GenBank/DDBJ databases">
        <authorList>
            <person name="de Groot N.N."/>
        </authorList>
    </citation>
    <scope>NUCLEOTIDE SEQUENCE [LARGE SCALE GENOMIC DNA]</scope>
    <source>
        <strain evidence="2">CDM_6</strain>
    </source>
</reference>
<name>A0A1I0I441_9EURY</name>
<organism evidence="2 3">
    <name type="scientific">Natrinema hispanicum</name>
    <dbReference type="NCBI Taxonomy" id="392421"/>
    <lineage>
        <taxon>Archaea</taxon>
        <taxon>Methanobacteriati</taxon>
        <taxon>Methanobacteriota</taxon>
        <taxon>Stenosarchaea group</taxon>
        <taxon>Halobacteria</taxon>
        <taxon>Halobacteriales</taxon>
        <taxon>Natrialbaceae</taxon>
        <taxon>Natrinema</taxon>
    </lineage>
</organism>